<protein>
    <submittedName>
        <fullName evidence="1">Uncharacterized protein</fullName>
    </submittedName>
</protein>
<proteinExistence type="predicted"/>
<organism evidence="1 2">
    <name type="scientific">Catagonus wagneri</name>
    <name type="common">Chacoan peccary</name>
    <dbReference type="NCBI Taxonomy" id="51154"/>
    <lineage>
        <taxon>Eukaryota</taxon>
        <taxon>Metazoa</taxon>
        <taxon>Chordata</taxon>
        <taxon>Craniata</taxon>
        <taxon>Vertebrata</taxon>
        <taxon>Euteleostomi</taxon>
        <taxon>Mammalia</taxon>
        <taxon>Eutheria</taxon>
        <taxon>Laurasiatheria</taxon>
        <taxon>Artiodactyla</taxon>
        <taxon>Suina</taxon>
        <taxon>Tayassuidae</taxon>
        <taxon>Catagonus</taxon>
    </lineage>
</organism>
<reference evidence="1" key="2">
    <citation type="submission" date="2025-09" db="UniProtKB">
        <authorList>
            <consortium name="Ensembl"/>
        </authorList>
    </citation>
    <scope>IDENTIFICATION</scope>
</reference>
<evidence type="ECO:0000313" key="1">
    <source>
        <dbReference type="Ensembl" id="ENSCWAP00000008778.1"/>
    </source>
</evidence>
<dbReference type="GeneTree" id="ENSGT00910000148412"/>
<accession>A0A8C3VZU0</accession>
<dbReference type="AlphaFoldDB" id="A0A8C3VZU0"/>
<reference evidence="1" key="1">
    <citation type="submission" date="2025-08" db="UniProtKB">
        <authorList>
            <consortium name="Ensembl"/>
        </authorList>
    </citation>
    <scope>IDENTIFICATION</scope>
</reference>
<dbReference type="Proteomes" id="UP000694540">
    <property type="component" value="Unplaced"/>
</dbReference>
<keyword evidence="2" id="KW-1185">Reference proteome</keyword>
<name>A0A8C3VZU0_9CETA</name>
<dbReference type="Ensembl" id="ENSCWAT00000009538.1">
    <property type="protein sequence ID" value="ENSCWAP00000008778.1"/>
    <property type="gene ID" value="ENSCWAG00000006786.1"/>
</dbReference>
<evidence type="ECO:0000313" key="2">
    <source>
        <dbReference type="Proteomes" id="UP000694540"/>
    </source>
</evidence>
<sequence length="98" mass="11363">MAPALPITLPSRMSLRPLKWSLLLLSLLSFLVMRCLTLPHLNVHTPEETNLFFLYRIHLDVCQLRCVNAVHGFSSKEINHILFYTFWVFESSGCFNIV</sequence>